<dbReference type="GO" id="GO:0003677">
    <property type="term" value="F:DNA binding"/>
    <property type="evidence" value="ECO:0007669"/>
    <property type="project" value="UniProtKB-KW"/>
</dbReference>
<dbReference type="InterPro" id="IPR005119">
    <property type="entry name" value="LysR_subst-bd"/>
</dbReference>
<dbReference type="PANTHER" id="PTHR30579:SF2">
    <property type="entry name" value="HTH-TYPE TRANSCRIPTIONAL REGULATOR ARGP"/>
    <property type="match status" value="1"/>
</dbReference>
<protein>
    <submittedName>
        <fullName evidence="6">Transcriptional regulator, LysR family</fullName>
    </submittedName>
</protein>
<dbReference type="NCBIfam" id="NF009888">
    <property type="entry name" value="PRK13348.1"/>
    <property type="match status" value="1"/>
</dbReference>
<accession>A0A1H3K120</accession>
<keyword evidence="2" id="KW-0805">Transcription regulation</keyword>
<reference evidence="6 7" key="1">
    <citation type="submission" date="2016-10" db="EMBL/GenBank/DDBJ databases">
        <authorList>
            <person name="de Groot N.N."/>
        </authorList>
    </citation>
    <scope>NUCLEOTIDE SEQUENCE [LARGE SCALE GENOMIC DNA]</scope>
    <source>
        <strain evidence="6 7">DSM 24677</strain>
    </source>
</reference>
<dbReference type="NCBIfam" id="NF002964">
    <property type="entry name" value="PRK03635.1"/>
    <property type="match status" value="1"/>
</dbReference>
<dbReference type="Pfam" id="PF00126">
    <property type="entry name" value="HTH_1"/>
    <property type="match status" value="1"/>
</dbReference>
<name>A0A1H3K120_9RHOB</name>
<keyword evidence="4" id="KW-0804">Transcription</keyword>
<organism evidence="6 7">
    <name type="scientific">Lentibacter algarum</name>
    <dbReference type="NCBI Taxonomy" id="576131"/>
    <lineage>
        <taxon>Bacteria</taxon>
        <taxon>Pseudomonadati</taxon>
        <taxon>Pseudomonadota</taxon>
        <taxon>Alphaproteobacteria</taxon>
        <taxon>Rhodobacterales</taxon>
        <taxon>Roseobacteraceae</taxon>
        <taxon>Lentibacter</taxon>
    </lineage>
</organism>
<keyword evidence="3" id="KW-0238">DNA-binding</keyword>
<dbReference type="Gene3D" id="3.40.190.290">
    <property type="match status" value="1"/>
</dbReference>
<dbReference type="InterPro" id="IPR050176">
    <property type="entry name" value="LTTR"/>
</dbReference>
<dbReference type="SUPFAM" id="SSF46785">
    <property type="entry name" value="Winged helix' DNA-binding domain"/>
    <property type="match status" value="1"/>
</dbReference>
<dbReference type="Proteomes" id="UP000199026">
    <property type="component" value="Unassembled WGS sequence"/>
</dbReference>
<evidence type="ECO:0000256" key="1">
    <source>
        <dbReference type="ARBA" id="ARBA00009437"/>
    </source>
</evidence>
<dbReference type="InterPro" id="IPR017685">
    <property type="entry name" value="ArgP"/>
</dbReference>
<evidence type="ECO:0000313" key="7">
    <source>
        <dbReference type="Proteomes" id="UP000199026"/>
    </source>
</evidence>
<proteinExistence type="inferred from homology"/>
<dbReference type="SUPFAM" id="SSF53850">
    <property type="entry name" value="Periplasmic binding protein-like II"/>
    <property type="match status" value="1"/>
</dbReference>
<gene>
    <name evidence="6" type="ORF">SAMN05444486_102281</name>
</gene>
<keyword evidence="7" id="KW-1185">Reference proteome</keyword>
<dbReference type="PRINTS" id="PR00039">
    <property type="entry name" value="HTHLYSR"/>
</dbReference>
<dbReference type="Pfam" id="PF03466">
    <property type="entry name" value="LysR_substrate"/>
    <property type="match status" value="1"/>
</dbReference>
<dbReference type="PROSITE" id="PS50931">
    <property type="entry name" value="HTH_LYSR"/>
    <property type="match status" value="1"/>
</dbReference>
<dbReference type="RefSeq" id="WP_089889812.1">
    <property type="nucleotide sequence ID" value="NZ_CALJFH010000002.1"/>
</dbReference>
<evidence type="ECO:0000256" key="2">
    <source>
        <dbReference type="ARBA" id="ARBA00023015"/>
    </source>
</evidence>
<dbReference type="GeneID" id="78124354"/>
<dbReference type="InterPro" id="IPR036390">
    <property type="entry name" value="WH_DNA-bd_sf"/>
</dbReference>
<dbReference type="GO" id="GO:0003700">
    <property type="term" value="F:DNA-binding transcription factor activity"/>
    <property type="evidence" value="ECO:0007669"/>
    <property type="project" value="InterPro"/>
</dbReference>
<dbReference type="InterPro" id="IPR036388">
    <property type="entry name" value="WH-like_DNA-bd_sf"/>
</dbReference>
<feature type="domain" description="HTH lysR-type" evidence="5">
    <location>
        <begin position="3"/>
        <end position="59"/>
    </location>
</feature>
<evidence type="ECO:0000256" key="4">
    <source>
        <dbReference type="ARBA" id="ARBA00023163"/>
    </source>
</evidence>
<evidence type="ECO:0000313" key="6">
    <source>
        <dbReference type="EMBL" id="SDY45851.1"/>
    </source>
</evidence>
<dbReference type="Gene3D" id="1.10.10.10">
    <property type="entry name" value="Winged helix-like DNA-binding domain superfamily/Winged helix DNA-binding domain"/>
    <property type="match status" value="1"/>
</dbReference>
<dbReference type="EMBL" id="FNPR01000002">
    <property type="protein sequence ID" value="SDY45851.1"/>
    <property type="molecule type" value="Genomic_DNA"/>
</dbReference>
<dbReference type="InterPro" id="IPR000847">
    <property type="entry name" value="LysR_HTH_N"/>
</dbReference>
<dbReference type="NCBIfam" id="TIGR03298">
    <property type="entry name" value="argP"/>
    <property type="match status" value="1"/>
</dbReference>
<dbReference type="STRING" id="576131.SAMN05444486_102281"/>
<comment type="similarity">
    <text evidence="1">Belongs to the LysR transcriptional regulatory family.</text>
</comment>
<dbReference type="AlphaFoldDB" id="A0A1H3K120"/>
<evidence type="ECO:0000256" key="3">
    <source>
        <dbReference type="ARBA" id="ARBA00023125"/>
    </source>
</evidence>
<evidence type="ECO:0000259" key="5">
    <source>
        <dbReference type="PROSITE" id="PS50931"/>
    </source>
</evidence>
<dbReference type="OrthoDB" id="3252676at2"/>
<sequence length="296" mass="32136">MKLDPKQLTALTEILRLGSFEAAADALGVTQSAISQRLKALEDNFGSILVERSTPCRGTTAGLRLAAHANSVTLMEADLSRELRQGAHTLEALKPVRIAVNADSLATWLPTALDSSGAFRYEVLVDDESISAEWLRRGEVMAALTTQDSPVRGCNVYPLGCMRYISTASPAFMRQWMPEGPTRSTLSKAPMLRFSANDNLQANWLKQHFGVGLNPPVHFIPSTTGFVEATSAGLGWALNPAILIEPHLANGTLVEVLPASHHHNPLYWQISRILAPALSGLTDKLRQNAKKALEPL</sequence>
<dbReference type="PANTHER" id="PTHR30579">
    <property type="entry name" value="TRANSCRIPTIONAL REGULATOR"/>
    <property type="match status" value="1"/>
</dbReference>